<dbReference type="EMBL" id="MN739656">
    <property type="protein sequence ID" value="QHT18472.1"/>
    <property type="molecule type" value="Genomic_DNA"/>
</dbReference>
<protein>
    <recommendedName>
        <fullName evidence="5">Helicase ATP-binding domain-containing protein</fullName>
    </recommendedName>
</protein>
<feature type="domain" description="Helicase ATP-binding" evidence="5">
    <location>
        <begin position="105"/>
        <end position="256"/>
    </location>
</feature>
<evidence type="ECO:0000313" key="6">
    <source>
        <dbReference type="EMBL" id="QHT18472.1"/>
    </source>
</evidence>
<dbReference type="InterPro" id="IPR014001">
    <property type="entry name" value="Helicase_ATP-bd"/>
</dbReference>
<dbReference type="PANTHER" id="PTHR11274">
    <property type="entry name" value="RAD25/XP-B DNA REPAIR HELICASE"/>
    <property type="match status" value="1"/>
</dbReference>
<dbReference type="AlphaFoldDB" id="A0A6C0DQ76"/>
<reference evidence="6" key="1">
    <citation type="journal article" date="2020" name="Nature">
        <title>Giant virus diversity and host interactions through global metagenomics.</title>
        <authorList>
            <person name="Schulz F."/>
            <person name="Roux S."/>
            <person name="Paez-Espino D."/>
            <person name="Jungbluth S."/>
            <person name="Walsh D.A."/>
            <person name="Denef V.J."/>
            <person name="McMahon K.D."/>
            <person name="Konstantinidis K.T."/>
            <person name="Eloe-Fadrosh E.A."/>
            <person name="Kyrpides N.C."/>
            <person name="Woyke T."/>
        </authorList>
    </citation>
    <scope>NUCLEOTIDE SEQUENCE</scope>
    <source>
        <strain evidence="6">GVMAG-M-3300023174-46</strain>
    </source>
</reference>
<dbReference type="GO" id="GO:0003677">
    <property type="term" value="F:DNA binding"/>
    <property type="evidence" value="ECO:0007669"/>
    <property type="project" value="InterPro"/>
</dbReference>
<dbReference type="Pfam" id="PF04851">
    <property type="entry name" value="ResIII"/>
    <property type="match status" value="1"/>
</dbReference>
<keyword evidence="3" id="KW-0347">Helicase</keyword>
<dbReference type="Pfam" id="PF00271">
    <property type="entry name" value="Helicase_C"/>
    <property type="match status" value="1"/>
</dbReference>
<dbReference type="GO" id="GO:0004386">
    <property type="term" value="F:helicase activity"/>
    <property type="evidence" value="ECO:0007669"/>
    <property type="project" value="UniProtKB-KW"/>
</dbReference>
<proteinExistence type="predicted"/>
<evidence type="ECO:0000256" key="2">
    <source>
        <dbReference type="ARBA" id="ARBA00022801"/>
    </source>
</evidence>
<evidence type="ECO:0000256" key="1">
    <source>
        <dbReference type="ARBA" id="ARBA00022741"/>
    </source>
</evidence>
<organism evidence="6">
    <name type="scientific">viral metagenome</name>
    <dbReference type="NCBI Taxonomy" id="1070528"/>
    <lineage>
        <taxon>unclassified sequences</taxon>
        <taxon>metagenomes</taxon>
        <taxon>organismal metagenomes</taxon>
    </lineage>
</organism>
<dbReference type="PANTHER" id="PTHR11274:SF0">
    <property type="entry name" value="GENERAL TRANSCRIPTION AND DNA REPAIR FACTOR IIH HELICASE SUBUNIT XPB"/>
    <property type="match status" value="1"/>
</dbReference>
<sequence length="473" mass="53701">MASRIVTHKGYGIRKDSLSEQAVQSLKKELTVAPMSAFASRSVFAAQPTPFTLYLESPTRYYVPRQWGLKTYGPPEQMKLEEGLPLRSELSFTGTPYDYQTAIIDQFLAAGSNGLLCVPCGRGKTFMAIRIAFLLGRRFVIVVDKEFLLDQWRKELEGLLPGIRIGIVQGPKQQTDPVLYDCTIAMIQTLVQREYSDLTFQSYGCTIFDECHHLGAAQFSRALFKVQTKHMLGLSATPVRDDGLTKVFEWFLGTPVYWEKQREADPDVVVRKIPFTCESPEYTTLPQNHMGETVLARLLTQVVECEERNAKIDALLVELLKEKDRKILVLSERISHLERIEKGLPEGTSVGYYIGGMKPEVREEGAKTAVILLGTYQMASEAMNIKTLNTMVMASPRKKIEQSTGRILRVQKSERSVAPLILDIVDSHDVYKRQWLKRRTYYKTCCYKIDGEKASKKPKEEEELSLEKCLLSD</sequence>
<name>A0A6C0DQ76_9ZZZZ</name>
<keyword evidence="4" id="KW-0067">ATP-binding</keyword>
<dbReference type="InterPro" id="IPR050615">
    <property type="entry name" value="ATP-dep_DNA_Helicase"/>
</dbReference>
<keyword evidence="1" id="KW-0547">Nucleotide-binding</keyword>
<dbReference type="SUPFAM" id="SSF52540">
    <property type="entry name" value="P-loop containing nucleoside triphosphate hydrolases"/>
    <property type="match status" value="2"/>
</dbReference>
<evidence type="ECO:0000256" key="4">
    <source>
        <dbReference type="ARBA" id="ARBA00022840"/>
    </source>
</evidence>
<dbReference type="GO" id="GO:0016787">
    <property type="term" value="F:hydrolase activity"/>
    <property type="evidence" value="ECO:0007669"/>
    <property type="project" value="UniProtKB-KW"/>
</dbReference>
<evidence type="ECO:0000256" key="3">
    <source>
        <dbReference type="ARBA" id="ARBA00022806"/>
    </source>
</evidence>
<dbReference type="InterPro" id="IPR006935">
    <property type="entry name" value="Helicase/UvrB_N"/>
</dbReference>
<dbReference type="GO" id="GO:0005524">
    <property type="term" value="F:ATP binding"/>
    <property type="evidence" value="ECO:0007669"/>
    <property type="project" value="UniProtKB-KW"/>
</dbReference>
<keyword evidence="2" id="KW-0378">Hydrolase</keyword>
<dbReference type="Gene3D" id="3.40.50.300">
    <property type="entry name" value="P-loop containing nucleotide triphosphate hydrolases"/>
    <property type="match status" value="2"/>
</dbReference>
<dbReference type="PROSITE" id="PS51192">
    <property type="entry name" value="HELICASE_ATP_BIND_1"/>
    <property type="match status" value="1"/>
</dbReference>
<dbReference type="InterPro" id="IPR027417">
    <property type="entry name" value="P-loop_NTPase"/>
</dbReference>
<dbReference type="InterPro" id="IPR001650">
    <property type="entry name" value="Helicase_C-like"/>
</dbReference>
<accession>A0A6C0DQ76</accession>
<dbReference type="CDD" id="cd17926">
    <property type="entry name" value="DEXHc_RE"/>
    <property type="match status" value="1"/>
</dbReference>
<evidence type="ECO:0000259" key="5">
    <source>
        <dbReference type="PROSITE" id="PS51192"/>
    </source>
</evidence>
<dbReference type="SMART" id="SM00487">
    <property type="entry name" value="DEXDc"/>
    <property type="match status" value="1"/>
</dbReference>